<accession>A0A2S7WXZ4</accession>
<protein>
    <recommendedName>
        <fullName evidence="5">Xanthine dehydrogenase</fullName>
    </recommendedName>
</protein>
<gene>
    <name evidence="3" type="ORF">BTO16_07595</name>
</gene>
<dbReference type="InterPro" id="IPR052698">
    <property type="entry name" value="MoCofactor_Util/Proc"/>
</dbReference>
<organism evidence="3 4">
    <name type="scientific">Polaribacter glomeratus</name>
    <dbReference type="NCBI Taxonomy" id="102"/>
    <lineage>
        <taxon>Bacteria</taxon>
        <taxon>Pseudomonadati</taxon>
        <taxon>Bacteroidota</taxon>
        <taxon>Flavobacteriia</taxon>
        <taxon>Flavobacteriales</taxon>
        <taxon>Flavobacteriaceae</taxon>
    </lineage>
</organism>
<comment type="caution">
    <text evidence="3">The sequence shown here is derived from an EMBL/GenBank/DDBJ whole genome shotgun (WGS) entry which is preliminary data.</text>
</comment>
<dbReference type="PANTHER" id="PTHR30388:SF6">
    <property type="entry name" value="XANTHINE DEHYDROGENASE SUBUNIT A-RELATED"/>
    <property type="match status" value="1"/>
</dbReference>
<feature type="domain" description="XdhC Rossmann" evidence="2">
    <location>
        <begin position="166"/>
        <end position="308"/>
    </location>
</feature>
<dbReference type="OrthoDB" id="9773039at2"/>
<evidence type="ECO:0000259" key="1">
    <source>
        <dbReference type="Pfam" id="PF02625"/>
    </source>
</evidence>
<name>A0A2S7WXZ4_9FLAO</name>
<dbReference type="EMBL" id="MSCM01000001">
    <property type="protein sequence ID" value="PQJ82450.1"/>
    <property type="molecule type" value="Genomic_DNA"/>
</dbReference>
<dbReference type="PANTHER" id="PTHR30388">
    <property type="entry name" value="ALDEHYDE OXIDOREDUCTASE MOLYBDENUM COFACTOR ASSEMBLY PROTEIN"/>
    <property type="match status" value="1"/>
</dbReference>
<dbReference type="Gene3D" id="3.40.50.720">
    <property type="entry name" value="NAD(P)-binding Rossmann-like Domain"/>
    <property type="match status" value="1"/>
</dbReference>
<dbReference type="Proteomes" id="UP000239068">
    <property type="component" value="Unassembled WGS sequence"/>
</dbReference>
<keyword evidence="4" id="KW-1185">Reference proteome</keyword>
<feature type="domain" description="XdhC- CoxI" evidence="1">
    <location>
        <begin position="12"/>
        <end position="72"/>
    </location>
</feature>
<proteinExistence type="predicted"/>
<dbReference type="Pfam" id="PF13478">
    <property type="entry name" value="XdhC_C"/>
    <property type="match status" value="1"/>
</dbReference>
<dbReference type="InterPro" id="IPR003777">
    <property type="entry name" value="XdhC_CoxI"/>
</dbReference>
<evidence type="ECO:0000313" key="3">
    <source>
        <dbReference type="EMBL" id="PQJ82450.1"/>
    </source>
</evidence>
<sequence>MKIWQHILTKLQDNQTVYLLTVIENSGSSPGRKGFKMMVAKDGFIFGSIGGGIMEFTLVEECLQLLKEEKTSIFIKKQIHKGKIKDGSGMICSGKQTVVFHPLNKNNIADIKSISTALKKNTQGILRLSPTSFSFADKAADCRFKYEINALENWFFEEQINYKETLYIVGGGHVSLAVTKTFIQLGFHVIVLDNRPNLNTFVANSFASEKKIINYEFINTYIQKESTTYIVIMTNTYIDDLFVLRKLIKNNYNFVGVLGSKAKLKTMWHVLLKEGFTQQELDKIRAPVGLSIKSETPEEIAISIAAQLIQFKNN</sequence>
<dbReference type="InterPro" id="IPR027051">
    <property type="entry name" value="XdhC_Rossmann_dom"/>
</dbReference>
<dbReference type="RefSeq" id="WP_105021010.1">
    <property type="nucleotide sequence ID" value="NZ_MSCM01000001.1"/>
</dbReference>
<evidence type="ECO:0008006" key="5">
    <source>
        <dbReference type="Google" id="ProtNLM"/>
    </source>
</evidence>
<dbReference type="Pfam" id="PF02625">
    <property type="entry name" value="XdhC_CoxI"/>
    <property type="match status" value="1"/>
</dbReference>
<dbReference type="AlphaFoldDB" id="A0A2S7WXZ4"/>
<evidence type="ECO:0000313" key="4">
    <source>
        <dbReference type="Proteomes" id="UP000239068"/>
    </source>
</evidence>
<reference evidence="3 4" key="1">
    <citation type="submission" date="2016-12" db="EMBL/GenBank/DDBJ databases">
        <title>Trade-off between light-utilization and light-protection in marine flavobacteria.</title>
        <authorList>
            <person name="Kumagai Y."/>
            <person name="Yoshizawa S."/>
            <person name="Kogure K."/>
            <person name="Iwasaki W."/>
        </authorList>
    </citation>
    <scope>NUCLEOTIDE SEQUENCE [LARGE SCALE GENOMIC DNA]</scope>
    <source>
        <strain evidence="3 4">ATCC 43844</strain>
    </source>
</reference>
<evidence type="ECO:0000259" key="2">
    <source>
        <dbReference type="Pfam" id="PF13478"/>
    </source>
</evidence>